<dbReference type="Proteomes" id="UP001303222">
    <property type="component" value="Unassembled WGS sequence"/>
</dbReference>
<sequence length="71" mass="7837">MKDMPKRQLEGSLGVAFVLISRLPASLRAKPYASMLGGRSTFLVIRPIIFIFLAPPPHLPSCLRPNDMDMG</sequence>
<reference evidence="1" key="2">
    <citation type="submission" date="2023-06" db="EMBL/GenBank/DDBJ databases">
        <authorList>
            <consortium name="Lawrence Berkeley National Laboratory"/>
            <person name="Mondo S.J."/>
            <person name="Hensen N."/>
            <person name="Bonometti L."/>
            <person name="Westerberg I."/>
            <person name="Brannstrom I.O."/>
            <person name="Guillou S."/>
            <person name="Cros-Aarteil S."/>
            <person name="Calhoun S."/>
            <person name="Haridas S."/>
            <person name="Kuo A."/>
            <person name="Pangilinan J."/>
            <person name="Riley R."/>
            <person name="Labutti K."/>
            <person name="Andreopoulos B."/>
            <person name="Lipzen A."/>
            <person name="Chen C."/>
            <person name="Yanf M."/>
            <person name="Daum C."/>
            <person name="Ng V."/>
            <person name="Clum A."/>
            <person name="Steindorff A."/>
            <person name="Ohm R."/>
            <person name="Martin F."/>
            <person name="Silar P."/>
            <person name="Natvig D."/>
            <person name="Lalanne C."/>
            <person name="Gautier V."/>
            <person name="Ament-Velasquez S.L."/>
            <person name="Kruys A."/>
            <person name="Hutchinson M.I."/>
            <person name="Powell A.J."/>
            <person name="Barry K."/>
            <person name="Miller A.N."/>
            <person name="Grigoriev I.V."/>
            <person name="Debuchy R."/>
            <person name="Gladieux P."/>
            <person name="Thoren M.H."/>
            <person name="Johannesson H."/>
        </authorList>
    </citation>
    <scope>NUCLEOTIDE SEQUENCE</scope>
    <source>
        <strain evidence="1">CBS 626.80</strain>
    </source>
</reference>
<reference evidence="1" key="1">
    <citation type="journal article" date="2023" name="Mol. Phylogenet. Evol.">
        <title>Genome-scale phylogeny and comparative genomics of the fungal order Sordariales.</title>
        <authorList>
            <person name="Hensen N."/>
            <person name="Bonometti L."/>
            <person name="Westerberg I."/>
            <person name="Brannstrom I.O."/>
            <person name="Guillou S."/>
            <person name="Cros-Aarteil S."/>
            <person name="Calhoun S."/>
            <person name="Haridas S."/>
            <person name="Kuo A."/>
            <person name="Mondo S."/>
            <person name="Pangilinan J."/>
            <person name="Riley R."/>
            <person name="LaButti K."/>
            <person name="Andreopoulos B."/>
            <person name="Lipzen A."/>
            <person name="Chen C."/>
            <person name="Yan M."/>
            <person name="Daum C."/>
            <person name="Ng V."/>
            <person name="Clum A."/>
            <person name="Steindorff A."/>
            <person name="Ohm R.A."/>
            <person name="Martin F."/>
            <person name="Silar P."/>
            <person name="Natvig D.O."/>
            <person name="Lalanne C."/>
            <person name="Gautier V."/>
            <person name="Ament-Velasquez S.L."/>
            <person name="Kruys A."/>
            <person name="Hutchinson M.I."/>
            <person name="Powell A.J."/>
            <person name="Barry K."/>
            <person name="Miller A.N."/>
            <person name="Grigoriev I.V."/>
            <person name="Debuchy R."/>
            <person name="Gladieux P."/>
            <person name="Hiltunen Thoren M."/>
            <person name="Johannesson H."/>
        </authorList>
    </citation>
    <scope>NUCLEOTIDE SEQUENCE</scope>
    <source>
        <strain evidence="1">CBS 626.80</strain>
    </source>
</reference>
<organism evidence="1 2">
    <name type="scientific">Pseudoneurospora amorphoporcata</name>
    <dbReference type="NCBI Taxonomy" id="241081"/>
    <lineage>
        <taxon>Eukaryota</taxon>
        <taxon>Fungi</taxon>
        <taxon>Dikarya</taxon>
        <taxon>Ascomycota</taxon>
        <taxon>Pezizomycotina</taxon>
        <taxon>Sordariomycetes</taxon>
        <taxon>Sordariomycetidae</taxon>
        <taxon>Sordariales</taxon>
        <taxon>Sordariaceae</taxon>
        <taxon>Pseudoneurospora</taxon>
    </lineage>
</organism>
<evidence type="ECO:0000313" key="1">
    <source>
        <dbReference type="EMBL" id="KAK3946689.1"/>
    </source>
</evidence>
<comment type="caution">
    <text evidence="1">The sequence shown here is derived from an EMBL/GenBank/DDBJ whole genome shotgun (WGS) entry which is preliminary data.</text>
</comment>
<evidence type="ECO:0000313" key="2">
    <source>
        <dbReference type="Proteomes" id="UP001303222"/>
    </source>
</evidence>
<keyword evidence="2" id="KW-1185">Reference proteome</keyword>
<gene>
    <name evidence="1" type="ORF">QBC32DRAFT_356904</name>
</gene>
<protein>
    <submittedName>
        <fullName evidence="1">Uncharacterized protein</fullName>
    </submittedName>
</protein>
<accession>A0AAN6NJ00</accession>
<proteinExistence type="predicted"/>
<name>A0AAN6NJ00_9PEZI</name>
<dbReference type="EMBL" id="MU859573">
    <property type="protein sequence ID" value="KAK3946689.1"/>
    <property type="molecule type" value="Genomic_DNA"/>
</dbReference>
<dbReference type="AlphaFoldDB" id="A0AAN6NJ00"/>
<feature type="non-terminal residue" evidence="1">
    <location>
        <position position="71"/>
    </location>
</feature>